<accession>A0A7T7M9T1</accession>
<dbReference type="AlphaFoldDB" id="A0A7T7M9T1"/>
<reference evidence="1 2" key="1">
    <citation type="submission" date="2020-12" db="EMBL/GenBank/DDBJ databases">
        <authorList>
            <person name="Zhou J."/>
        </authorList>
    </citation>
    <scope>NUCLEOTIDE SEQUENCE [LARGE SCALE GENOMIC DNA]</scope>
    <source>
        <strain evidence="1 2">CCUG 61299</strain>
    </source>
</reference>
<protein>
    <submittedName>
        <fullName evidence="1">Uncharacterized protein</fullName>
    </submittedName>
</protein>
<dbReference type="KEGG" id="awe:JG540_01190"/>
<gene>
    <name evidence="1" type="ORF">JG540_01190</name>
</gene>
<sequence length="297" mass="31643">MRKLVNQEMLGRYLDGENLVHGFAVDSGSLGLNETSGEIFKALFMERPVDDAAVVDEVATLLFPLYPTDTAVPAMGGNTPEQLAITGGDFLQPVPFDGRGMVRLPADPIATHLYVEPTMLRAGAFLLKHTPKGGYTEMAAYFGPRLGWGVPDGSPVQGGIPRIGPNPLFGPHLQVKGETGLRPADLDVGEDGSLQGAYVLERQDDDVKGTQISLEDVSEAGFLRARTTWNGLPVLLVGKVTGETAGFRALCLSHDAYAAQAAGFRMVEAGVYEAVIPASQIGQPTFTLSTPPSWPHN</sequence>
<proteinExistence type="predicted"/>
<keyword evidence="2" id="KW-1185">Reference proteome</keyword>
<evidence type="ECO:0000313" key="1">
    <source>
        <dbReference type="EMBL" id="QQM67548.1"/>
    </source>
</evidence>
<dbReference type="RefSeq" id="WP_200276228.1">
    <property type="nucleotide sequence ID" value="NZ_CP066802.1"/>
</dbReference>
<dbReference type="Proteomes" id="UP000595895">
    <property type="component" value="Chromosome"/>
</dbReference>
<dbReference type="EMBL" id="CP066802">
    <property type="protein sequence ID" value="QQM67548.1"/>
    <property type="molecule type" value="Genomic_DNA"/>
</dbReference>
<organism evidence="1 2">
    <name type="scientific">Actinomyces weissii</name>
    <dbReference type="NCBI Taxonomy" id="675090"/>
    <lineage>
        <taxon>Bacteria</taxon>
        <taxon>Bacillati</taxon>
        <taxon>Actinomycetota</taxon>
        <taxon>Actinomycetes</taxon>
        <taxon>Actinomycetales</taxon>
        <taxon>Actinomycetaceae</taxon>
        <taxon>Actinomyces</taxon>
    </lineage>
</organism>
<name>A0A7T7M9T1_9ACTO</name>
<evidence type="ECO:0000313" key="2">
    <source>
        <dbReference type="Proteomes" id="UP000595895"/>
    </source>
</evidence>